<dbReference type="Pfam" id="PF00583">
    <property type="entry name" value="Acetyltransf_1"/>
    <property type="match status" value="1"/>
</dbReference>
<reference evidence="2 3" key="1">
    <citation type="submission" date="2015-11" db="EMBL/GenBank/DDBJ databases">
        <title>Genomic Taxonomy of the Vibrionaceae.</title>
        <authorList>
            <person name="Gomez-Gil B."/>
            <person name="Enciso-Ibarra J."/>
        </authorList>
    </citation>
    <scope>NUCLEOTIDE SEQUENCE [LARGE SCALE GENOMIC DNA]</scope>
    <source>
        <strain evidence="2 3">CAIM 912</strain>
    </source>
</reference>
<name>A0A135I696_9GAMM</name>
<dbReference type="InterPro" id="IPR016181">
    <property type="entry name" value="Acyl_CoA_acyltransferase"/>
</dbReference>
<evidence type="ECO:0000313" key="2">
    <source>
        <dbReference type="EMBL" id="KXF80971.1"/>
    </source>
</evidence>
<dbReference type="STRING" id="294935.ATN88_18155"/>
<dbReference type="Proteomes" id="UP000070529">
    <property type="component" value="Unassembled WGS sequence"/>
</dbReference>
<evidence type="ECO:0000259" key="1">
    <source>
        <dbReference type="Pfam" id="PF00583"/>
    </source>
</evidence>
<keyword evidence="3" id="KW-1185">Reference proteome</keyword>
<feature type="domain" description="N-acetyltransferase" evidence="1">
    <location>
        <begin position="49"/>
        <end position="157"/>
    </location>
</feature>
<dbReference type="RefSeq" id="WP_067418471.1">
    <property type="nucleotide sequence ID" value="NZ_LNTY01000043.1"/>
</dbReference>
<evidence type="ECO:0000313" key="3">
    <source>
        <dbReference type="Proteomes" id="UP000070529"/>
    </source>
</evidence>
<comment type="caution">
    <text evidence="2">The sequence shown here is derived from an EMBL/GenBank/DDBJ whole genome shotgun (WGS) entry which is preliminary data.</text>
</comment>
<dbReference type="EMBL" id="LNTY01000043">
    <property type="protein sequence ID" value="KXF80971.1"/>
    <property type="molecule type" value="Genomic_DNA"/>
</dbReference>
<dbReference type="Gene3D" id="3.40.630.30">
    <property type="match status" value="1"/>
</dbReference>
<organism evidence="2 3">
    <name type="scientific">Enterovibrio coralii</name>
    <dbReference type="NCBI Taxonomy" id="294935"/>
    <lineage>
        <taxon>Bacteria</taxon>
        <taxon>Pseudomonadati</taxon>
        <taxon>Pseudomonadota</taxon>
        <taxon>Gammaproteobacteria</taxon>
        <taxon>Vibrionales</taxon>
        <taxon>Vibrionaceae</taxon>
        <taxon>Enterovibrio</taxon>
    </lineage>
</organism>
<dbReference type="GO" id="GO:0016747">
    <property type="term" value="F:acyltransferase activity, transferring groups other than amino-acyl groups"/>
    <property type="evidence" value="ECO:0007669"/>
    <property type="project" value="InterPro"/>
</dbReference>
<sequence length="181" mass="20215">MTIFRLAERKDVDALVALQVASHISNVDGDCQKQGFLNTVLPAECLEKAMDSEKAVYVAEQSGEVVAMAVCASWDFWAFSPSLSNVATELPKLTPEQSLNEHTSVFWGPVCVAQHCRGQGIFERLFAYVLREQINKKPFIFTYVHEDNEVSLTVHQKKCRMLSGTALNINGQAFRSLYIAI</sequence>
<protein>
    <recommendedName>
        <fullName evidence="1">N-acetyltransferase domain-containing protein</fullName>
    </recommendedName>
</protein>
<proteinExistence type="predicted"/>
<dbReference type="AlphaFoldDB" id="A0A135I696"/>
<dbReference type="SUPFAM" id="SSF55729">
    <property type="entry name" value="Acyl-CoA N-acyltransferases (Nat)"/>
    <property type="match status" value="1"/>
</dbReference>
<gene>
    <name evidence="2" type="ORF">ATN88_18155</name>
</gene>
<dbReference type="InterPro" id="IPR000182">
    <property type="entry name" value="GNAT_dom"/>
</dbReference>
<accession>A0A135I696</accession>